<sequence>MTYFAEGRRFKHLNVTDEKACEEAIRKHAANEVKIKEIQQAYHLQFLTILPACKVFKIIRAEEKFHRQVMRRVAMCRQQQQKVKK</sequence>
<protein>
    <submittedName>
        <fullName evidence="1">Uncharacterized protein</fullName>
    </submittedName>
</protein>
<keyword evidence="2" id="KW-1185">Reference proteome</keyword>
<evidence type="ECO:0000313" key="2">
    <source>
        <dbReference type="Proteomes" id="UP000005283"/>
    </source>
</evidence>
<proteinExistence type="predicted"/>
<comment type="caution">
    <text evidence="1">The sequence shown here is derived from an EMBL/GenBank/DDBJ whole genome shotgun (WGS) entry which is preliminary data.</text>
</comment>
<name>D1W4U7_9BACT</name>
<dbReference type="STRING" id="679190.HMPREF0650_2175"/>
<gene>
    <name evidence="1" type="ORF">HMPREF0650_2175</name>
</gene>
<accession>D1W4U7</accession>
<evidence type="ECO:0000313" key="1">
    <source>
        <dbReference type="EMBL" id="EFA92478.1"/>
    </source>
</evidence>
<organism evidence="1 2">
    <name type="scientific">Hoylesella buccalis ATCC 35310</name>
    <dbReference type="NCBI Taxonomy" id="679190"/>
    <lineage>
        <taxon>Bacteria</taxon>
        <taxon>Pseudomonadati</taxon>
        <taxon>Bacteroidota</taxon>
        <taxon>Bacteroidia</taxon>
        <taxon>Bacteroidales</taxon>
        <taxon>Prevotellaceae</taxon>
        <taxon>Hoylesella</taxon>
    </lineage>
</organism>
<dbReference type="AlphaFoldDB" id="D1W4U7"/>
<reference evidence="1 2" key="1">
    <citation type="submission" date="2009-12" db="EMBL/GenBank/DDBJ databases">
        <title>Genome Sequence of Prevotella buccalis ATCC 35310.</title>
        <authorList>
            <person name="Durkin A.S."/>
            <person name="Madupu R."/>
            <person name="Torralba M."/>
            <person name="Methe B."/>
            <person name="Sutton G."/>
            <person name="Strausberg R.L."/>
            <person name="Nelson K.E."/>
        </authorList>
    </citation>
    <scope>NUCLEOTIDE SEQUENCE [LARGE SCALE GENOMIC DNA]</scope>
    <source>
        <strain evidence="1 2">ATCC 35310</strain>
    </source>
</reference>
<dbReference type="Proteomes" id="UP000005283">
    <property type="component" value="Unassembled WGS sequence"/>
</dbReference>
<dbReference type="EMBL" id="ADEG01000041">
    <property type="protein sequence ID" value="EFA92478.1"/>
    <property type="molecule type" value="Genomic_DNA"/>
</dbReference>